<name>R0K4V5_ANAPL</name>
<dbReference type="PANTHER" id="PTHR47148:SF1">
    <property type="entry name" value="CYTOCHROME C OXIDASE ASSEMBLY FACTOR 1 HOMOLOG"/>
    <property type="match status" value="1"/>
</dbReference>
<dbReference type="GO" id="GO:0032981">
    <property type="term" value="P:mitochondrial respiratory chain complex I assembly"/>
    <property type="evidence" value="ECO:0007669"/>
    <property type="project" value="TreeGrafter"/>
</dbReference>
<reference evidence="4" key="1">
    <citation type="journal article" date="2013" name="Nat. Genet.">
        <title>The duck genome and transcriptome provide insight into an avian influenza virus reservoir species.</title>
        <authorList>
            <person name="Huang Y."/>
            <person name="Li Y."/>
            <person name="Burt D.W."/>
            <person name="Chen H."/>
            <person name="Zhang Y."/>
            <person name="Qian W."/>
            <person name="Kim H."/>
            <person name="Gan S."/>
            <person name="Zhao Y."/>
            <person name="Li J."/>
            <person name="Yi K."/>
            <person name="Feng H."/>
            <person name="Zhu P."/>
            <person name="Li B."/>
            <person name="Liu Q."/>
            <person name="Fairley S."/>
            <person name="Magor K.E."/>
            <person name="Du Z."/>
            <person name="Hu X."/>
            <person name="Goodman L."/>
            <person name="Tafer H."/>
            <person name="Vignal A."/>
            <person name="Lee T."/>
            <person name="Kim K.W."/>
            <person name="Sheng Z."/>
            <person name="An Y."/>
            <person name="Searle S."/>
            <person name="Herrero J."/>
            <person name="Groenen M.A."/>
            <person name="Crooijmans R.P."/>
            <person name="Faraut T."/>
            <person name="Cai Q."/>
            <person name="Webster R.G."/>
            <person name="Aldridge J.R."/>
            <person name="Warren W.C."/>
            <person name="Bartschat S."/>
            <person name="Kehr S."/>
            <person name="Marz M."/>
            <person name="Stadler P.F."/>
            <person name="Smith J."/>
            <person name="Kraus R.H."/>
            <person name="Zhao Y."/>
            <person name="Ren L."/>
            <person name="Fei J."/>
            <person name="Morisson M."/>
            <person name="Kaiser P."/>
            <person name="Griffin D.K."/>
            <person name="Rao M."/>
            <person name="Pitel F."/>
            <person name="Wang J."/>
            <person name="Li N."/>
        </authorList>
    </citation>
    <scope>NUCLEOTIDE SEQUENCE [LARGE SCALE GENOMIC DNA]</scope>
</reference>
<sequence>MKRWFMGILAKRRAEGGSQYHTDPAPDILLSTLSKLWLSAEPYLTNAYLRDAGGRGKMPASLRKLRQMAIFMGVFSGGGCVVMYNLMQKGFARTQYYQQGLEQLNNNPTALEALGAPPLKVHNIRLTDGSNRVDTERAQVCSVLVFKALFRRGFYSHARGVLRSCSTNGVFSKAPIKLPVSGTKSAGYLYIDSEMDHSRQCCFRLHVFKGSTKQPAGVLRSCFSHVAPIKRAAAHGCCSQRGRSFTHIPNDANNTAQLHVKAQKAEQKQPPGNLGAASSAAAGPGVGPQLASTPCSIATNGGCRRERQARVRVALADE</sequence>
<evidence type="ECO:0000313" key="3">
    <source>
        <dbReference type="EMBL" id="EOB04767.1"/>
    </source>
</evidence>
<dbReference type="PANTHER" id="PTHR47148">
    <property type="entry name" value="CYTOCHROME C OXIDASE ASSEMBLY FACTOR 1 HOMOLOG"/>
    <property type="match status" value="1"/>
</dbReference>
<feature type="compositionally biased region" description="Low complexity" evidence="1">
    <location>
        <begin position="270"/>
        <end position="283"/>
    </location>
</feature>
<keyword evidence="2" id="KW-0812">Transmembrane</keyword>
<evidence type="ECO:0000256" key="2">
    <source>
        <dbReference type="SAM" id="Phobius"/>
    </source>
</evidence>
<dbReference type="EMBL" id="KB742750">
    <property type="protein sequence ID" value="EOB04767.1"/>
    <property type="molecule type" value="Genomic_DNA"/>
</dbReference>
<dbReference type="AlphaFoldDB" id="R0K4V5"/>
<dbReference type="InterPro" id="IPR014807">
    <property type="entry name" value="Coa1"/>
</dbReference>
<feature type="region of interest" description="Disordered" evidence="1">
    <location>
        <begin position="261"/>
        <end position="289"/>
    </location>
</feature>
<dbReference type="Pfam" id="PF08695">
    <property type="entry name" value="Coa1"/>
    <property type="match status" value="1"/>
</dbReference>
<evidence type="ECO:0000313" key="4">
    <source>
        <dbReference type="Proteomes" id="UP000296049"/>
    </source>
</evidence>
<evidence type="ECO:0000256" key="1">
    <source>
        <dbReference type="SAM" id="MobiDB-lite"/>
    </source>
</evidence>
<keyword evidence="2" id="KW-0472">Membrane</keyword>
<accession>R0K4V5</accession>
<keyword evidence="2" id="KW-1133">Transmembrane helix</keyword>
<proteinExistence type="predicted"/>
<organism evidence="3 4">
    <name type="scientific">Anas platyrhynchos</name>
    <name type="common">Mallard</name>
    <name type="synonym">Anas boschas</name>
    <dbReference type="NCBI Taxonomy" id="8839"/>
    <lineage>
        <taxon>Eukaryota</taxon>
        <taxon>Metazoa</taxon>
        <taxon>Chordata</taxon>
        <taxon>Craniata</taxon>
        <taxon>Vertebrata</taxon>
        <taxon>Euteleostomi</taxon>
        <taxon>Archelosauria</taxon>
        <taxon>Archosauria</taxon>
        <taxon>Dinosauria</taxon>
        <taxon>Saurischia</taxon>
        <taxon>Theropoda</taxon>
        <taxon>Coelurosauria</taxon>
        <taxon>Aves</taxon>
        <taxon>Neognathae</taxon>
        <taxon>Galloanserae</taxon>
        <taxon>Anseriformes</taxon>
        <taxon>Anatidae</taxon>
        <taxon>Anatinae</taxon>
        <taxon>Anas</taxon>
    </lineage>
</organism>
<keyword evidence="4" id="KW-1185">Reference proteome</keyword>
<dbReference type="GO" id="GO:0005743">
    <property type="term" value="C:mitochondrial inner membrane"/>
    <property type="evidence" value="ECO:0007669"/>
    <property type="project" value="TreeGrafter"/>
</dbReference>
<dbReference type="Proteomes" id="UP000296049">
    <property type="component" value="Unassembled WGS sequence"/>
</dbReference>
<dbReference type="GO" id="GO:0033617">
    <property type="term" value="P:mitochondrial respiratory chain complex IV assembly"/>
    <property type="evidence" value="ECO:0007669"/>
    <property type="project" value="TreeGrafter"/>
</dbReference>
<protein>
    <submittedName>
        <fullName evidence="3">Uncharacterized protein C7orf44</fullName>
    </submittedName>
</protein>
<gene>
    <name evidence="3" type="ORF">Anapl_03246</name>
</gene>
<feature type="transmembrane region" description="Helical" evidence="2">
    <location>
        <begin position="68"/>
        <end position="87"/>
    </location>
</feature>